<evidence type="ECO:0000313" key="9">
    <source>
        <dbReference type="EMBL" id="MCY9185303.1"/>
    </source>
</evidence>
<comment type="subcellular location">
    <subcellularLocation>
        <location evidence="1">Cell membrane</location>
        <topology evidence="1">Multi-pass membrane protein</topology>
    </subcellularLocation>
</comment>
<evidence type="ECO:0000256" key="3">
    <source>
        <dbReference type="ARBA" id="ARBA00022475"/>
    </source>
</evidence>
<evidence type="ECO:0000256" key="2">
    <source>
        <dbReference type="ARBA" id="ARBA00022448"/>
    </source>
</evidence>
<dbReference type="InterPro" id="IPR018107">
    <property type="entry name" value="Na-dicarboxylate_symporter_CS"/>
</dbReference>
<dbReference type="PRINTS" id="PR00173">
    <property type="entry name" value="EDTRNSPORT"/>
</dbReference>
<gene>
    <name evidence="9" type="primary">gltP</name>
    <name evidence="9" type="ORF">MOF03_11680</name>
    <name evidence="10" type="ORF">O0R52_01370</name>
</gene>
<feature type="transmembrane region" description="Helical" evidence="8">
    <location>
        <begin position="75"/>
        <end position="95"/>
    </location>
</feature>
<feature type="transmembrane region" description="Helical" evidence="8">
    <location>
        <begin position="186"/>
        <end position="208"/>
    </location>
</feature>
<dbReference type="GO" id="GO:0006835">
    <property type="term" value="P:dicarboxylic acid transport"/>
    <property type="evidence" value="ECO:0007669"/>
    <property type="project" value="TreeGrafter"/>
</dbReference>
<dbReference type="Pfam" id="PF00375">
    <property type="entry name" value="SDF"/>
    <property type="match status" value="1"/>
</dbReference>
<dbReference type="GO" id="GO:0005886">
    <property type="term" value="C:plasma membrane"/>
    <property type="evidence" value="ECO:0007669"/>
    <property type="project" value="UniProtKB-SubCell"/>
</dbReference>
<protein>
    <submittedName>
        <fullName evidence="9">Glutamate-aspartate/proton symporter GltP</fullName>
    </submittedName>
</protein>
<reference evidence="10" key="2">
    <citation type="submission" date="2022-12" db="EMBL/GenBank/DDBJ databases">
        <title>Genomic of Bacillus halotolerans.</title>
        <authorList>
            <person name="Xu G."/>
            <person name="Ding Y."/>
        </authorList>
    </citation>
    <scope>NUCLEOTIDE SEQUENCE</scope>
    <source>
        <strain evidence="10">B13</strain>
    </source>
</reference>
<dbReference type="PANTHER" id="PTHR42865">
    <property type="entry name" value="PROTON/GLUTAMATE-ASPARTATE SYMPORTER"/>
    <property type="match status" value="1"/>
</dbReference>
<feature type="transmembrane region" description="Helical" evidence="8">
    <location>
        <begin position="145"/>
        <end position="165"/>
    </location>
</feature>
<dbReference type="PROSITE" id="PS00713">
    <property type="entry name" value="NA_DICARBOXYL_SYMP_1"/>
    <property type="match status" value="1"/>
</dbReference>
<keyword evidence="6 8" id="KW-1133">Transmembrane helix</keyword>
<dbReference type="FunFam" id="1.10.3860.10:FF:000001">
    <property type="entry name" value="C4-dicarboxylate transport protein"/>
    <property type="match status" value="1"/>
</dbReference>
<dbReference type="EMBL" id="CP114066">
    <property type="protein sequence ID" value="WAT21682.1"/>
    <property type="molecule type" value="Genomic_DNA"/>
</dbReference>
<keyword evidence="5" id="KW-0769">Symport</keyword>
<name>A0A9Q2LHE7_9BACI</name>
<organism evidence="9 11">
    <name type="scientific">Bacillus halotolerans</name>
    <dbReference type="NCBI Taxonomy" id="260554"/>
    <lineage>
        <taxon>Bacteria</taxon>
        <taxon>Bacillati</taxon>
        <taxon>Bacillota</taxon>
        <taxon>Bacilli</taxon>
        <taxon>Bacillales</taxon>
        <taxon>Bacillaceae</taxon>
        <taxon>Bacillus</taxon>
    </lineage>
</organism>
<feature type="transmembrane region" description="Helical" evidence="8">
    <location>
        <begin position="44"/>
        <end position="63"/>
    </location>
</feature>
<dbReference type="RefSeq" id="WP_024120072.1">
    <property type="nucleotide sequence ID" value="NZ_ASJT01000001.1"/>
</dbReference>
<dbReference type="Gene3D" id="1.10.3860.10">
    <property type="entry name" value="Sodium:dicarboxylate symporter"/>
    <property type="match status" value="1"/>
</dbReference>
<evidence type="ECO:0000313" key="11">
    <source>
        <dbReference type="Proteomes" id="UP001073053"/>
    </source>
</evidence>
<dbReference type="KEGG" id="bht:DIC78_08845"/>
<dbReference type="AlphaFoldDB" id="A0A9Q2LHE7"/>
<dbReference type="InterPro" id="IPR036458">
    <property type="entry name" value="Na:dicarbo_symporter_sf"/>
</dbReference>
<evidence type="ECO:0000256" key="7">
    <source>
        <dbReference type="ARBA" id="ARBA00023136"/>
    </source>
</evidence>
<evidence type="ECO:0000256" key="8">
    <source>
        <dbReference type="SAM" id="Phobius"/>
    </source>
</evidence>
<feature type="transmembrane region" description="Helical" evidence="8">
    <location>
        <begin position="324"/>
        <end position="341"/>
    </location>
</feature>
<keyword evidence="12" id="KW-1185">Reference proteome</keyword>
<feature type="transmembrane region" description="Helical" evidence="8">
    <location>
        <begin position="347"/>
        <end position="369"/>
    </location>
</feature>
<accession>A0A9Q2LHE7</accession>
<evidence type="ECO:0000313" key="12">
    <source>
        <dbReference type="Proteomes" id="UP001164713"/>
    </source>
</evidence>
<evidence type="ECO:0000256" key="5">
    <source>
        <dbReference type="ARBA" id="ARBA00022847"/>
    </source>
</evidence>
<evidence type="ECO:0000256" key="6">
    <source>
        <dbReference type="ARBA" id="ARBA00022989"/>
    </source>
</evidence>
<evidence type="ECO:0000256" key="1">
    <source>
        <dbReference type="ARBA" id="ARBA00004651"/>
    </source>
</evidence>
<dbReference type="SUPFAM" id="SSF118215">
    <property type="entry name" value="Proton glutamate symport protein"/>
    <property type="match status" value="1"/>
</dbReference>
<keyword evidence="3" id="KW-1003">Cell membrane</keyword>
<evidence type="ECO:0000256" key="4">
    <source>
        <dbReference type="ARBA" id="ARBA00022692"/>
    </source>
</evidence>
<reference evidence="9" key="1">
    <citation type="submission" date="2022-02" db="EMBL/GenBank/DDBJ databases">
        <title>Crop Bioprotection Bacillus Genome Sequencing.</title>
        <authorList>
            <person name="Dunlap C."/>
        </authorList>
    </citation>
    <scope>NUCLEOTIDE SEQUENCE</scope>
    <source>
        <strain evidence="9">EC49O2N-C10</strain>
    </source>
</reference>
<keyword evidence="7 8" id="KW-0472">Membrane</keyword>
<dbReference type="Proteomes" id="UP001164713">
    <property type="component" value="Chromosome"/>
</dbReference>
<dbReference type="PROSITE" id="PS00714">
    <property type="entry name" value="NA_DICARBOXYL_SYMP_2"/>
    <property type="match status" value="1"/>
</dbReference>
<dbReference type="EMBL" id="JALAWA010000006">
    <property type="protein sequence ID" value="MCY9185303.1"/>
    <property type="molecule type" value="Genomic_DNA"/>
</dbReference>
<keyword evidence="4 8" id="KW-0812">Transmembrane</keyword>
<evidence type="ECO:0000313" key="10">
    <source>
        <dbReference type="EMBL" id="WAT21682.1"/>
    </source>
</evidence>
<dbReference type="InterPro" id="IPR001991">
    <property type="entry name" value="Na-dicarboxylate_symporter"/>
</dbReference>
<dbReference type="PANTHER" id="PTHR42865:SF7">
    <property type="entry name" value="PROTON_GLUTAMATE-ASPARTATE SYMPORTER"/>
    <property type="match status" value="1"/>
</dbReference>
<sequence>MKKFIAFQILIALAIGAVIGHFFPDFGMALRPVGDGFIRLIKMIVVPIVFSTIVIGAAGSGSMKKMGSLGVKTIIWFEVITTLVLGLGLLLANVLKPGVGLDLSHLAKKDIHELSGYTEKVVDIKQMILDIIPTNIIDVMARNDLLAVIFFAILFGVAAAGIGKASEPVMNFFESVAQIMFKLTQIVMVTAPIGVLALMAASVGQYGIELLLPMFKLVGTVFLGLFLILFVLFPLVGLIFHIKYFEVLKMIWDLFLIAFSTTSTETVLPQLMDRMEKYGCPKRVVSFVVPSGLSLNCDGSSLYLSVSCIFLAQAFNVDMTLSQQLLMMLVLVMTSKGIAAVPSGSLVVLLATANAVGLPAEGVAIIAGVDRIMDMARTGVNVPGHAVACIVVSKWEKAFRQKEWAAANGQTESM</sequence>
<dbReference type="Proteomes" id="UP001073053">
    <property type="component" value="Unassembled WGS sequence"/>
</dbReference>
<dbReference type="GeneID" id="50135015"/>
<feature type="transmembrane region" description="Helical" evidence="8">
    <location>
        <begin position="214"/>
        <end position="240"/>
    </location>
</feature>
<keyword evidence="2" id="KW-0813">Transport</keyword>
<dbReference type="GO" id="GO:0015293">
    <property type="term" value="F:symporter activity"/>
    <property type="evidence" value="ECO:0007669"/>
    <property type="project" value="UniProtKB-KW"/>
</dbReference>
<proteinExistence type="predicted"/>